<reference evidence="2" key="1">
    <citation type="submission" date="2025-08" db="UniProtKB">
        <authorList>
            <consortium name="Ensembl"/>
        </authorList>
    </citation>
    <scope>IDENTIFICATION</scope>
</reference>
<name>A0A8D0FV94_STROC</name>
<evidence type="ECO:0000313" key="2">
    <source>
        <dbReference type="Ensembl" id="ENSSOCP00000020803.1"/>
    </source>
</evidence>
<feature type="compositionally biased region" description="Gly residues" evidence="1">
    <location>
        <begin position="213"/>
        <end position="225"/>
    </location>
</feature>
<feature type="compositionally biased region" description="Polar residues" evidence="1">
    <location>
        <begin position="199"/>
        <end position="211"/>
    </location>
</feature>
<accession>A0A8D0FV94</accession>
<evidence type="ECO:0000313" key="3">
    <source>
        <dbReference type="Proteomes" id="UP000694551"/>
    </source>
</evidence>
<sequence>MESVATSRCGHLVTGVTQGGSSYRQEASSASASRFPRARTSLSETETLIYRAADGGDVPRHVSRRFLSSEEQQVRGLYVQGLLRHRQVPAKVGTSVASVPVLPPWSRAPRPPKPFGPLLDNRPTAERIRGMSSYQADYWACAIPDSLPPSPDRHSPHWNPNKEYEDLLDYAYPLKPRYKLGKMPEPFLHDSGIGLDSFSVSPEGTSRSTSIYGRGGQARGSGENGRWGFVASAERFSTPTPGKRGCSGAGSSYEPSAAAKTSFTKSTSSCPSRGFAKDVMKESAGPGSFGHPAADGRSWRTRGSPFPNYKGQAKSTNNRFLPTTQVLPLRQEWESDEEFLSLPPRLQELESLAQFLTDLSLTIRMPRHNDRDLPRHSDSRQPLSSVLAPFREAGGRDERGNIEDCAGLQHPCSSQKPSWGNTESCGQIHRDPRWRLHLPTGLRDTLDGTYLHEPRVKGHLKKSQQSESLAQCIKMFCCQLEELIRWLYNVADITDSWVPPSPDTETVLFPSQEFRKDVADHRSLTESVLERGEALLDCMASNSPALKDTLGLIAKQSEELETHAEHLITLAPTTTTLLLRLAQAVDFPMAHSTARLKIQSAKRKNYFQCFRGE</sequence>
<dbReference type="Ensembl" id="ENSSOCT00000021325.1">
    <property type="protein sequence ID" value="ENSSOCP00000020803.1"/>
    <property type="gene ID" value="ENSSOCG00000015439.1"/>
</dbReference>
<reference evidence="2" key="2">
    <citation type="submission" date="2025-09" db="UniProtKB">
        <authorList>
            <consortium name="Ensembl"/>
        </authorList>
    </citation>
    <scope>IDENTIFICATION</scope>
</reference>
<dbReference type="SUPFAM" id="SSF46966">
    <property type="entry name" value="Spectrin repeat"/>
    <property type="match status" value="1"/>
</dbReference>
<dbReference type="AlphaFoldDB" id="A0A8D0FV94"/>
<feature type="region of interest" description="Disordered" evidence="1">
    <location>
        <begin position="199"/>
        <end position="255"/>
    </location>
</feature>
<feature type="compositionally biased region" description="Polar residues" evidence="1">
    <location>
        <begin position="15"/>
        <end position="26"/>
    </location>
</feature>
<proteinExistence type="predicted"/>
<keyword evidence="3" id="KW-1185">Reference proteome</keyword>
<feature type="region of interest" description="Disordered" evidence="1">
    <location>
        <begin position="1"/>
        <end position="39"/>
    </location>
</feature>
<feature type="compositionally biased region" description="Low complexity" evidence="1">
    <location>
        <begin position="27"/>
        <end position="39"/>
    </location>
</feature>
<evidence type="ECO:0000256" key="1">
    <source>
        <dbReference type="SAM" id="MobiDB-lite"/>
    </source>
</evidence>
<dbReference type="Proteomes" id="UP000694551">
    <property type="component" value="Unplaced"/>
</dbReference>
<organism evidence="2 3">
    <name type="scientific">Strix occidentalis caurina</name>
    <name type="common">northern spotted owl</name>
    <dbReference type="NCBI Taxonomy" id="311401"/>
    <lineage>
        <taxon>Eukaryota</taxon>
        <taxon>Metazoa</taxon>
        <taxon>Chordata</taxon>
        <taxon>Craniata</taxon>
        <taxon>Vertebrata</taxon>
        <taxon>Euteleostomi</taxon>
        <taxon>Archelosauria</taxon>
        <taxon>Archosauria</taxon>
        <taxon>Dinosauria</taxon>
        <taxon>Saurischia</taxon>
        <taxon>Theropoda</taxon>
        <taxon>Coelurosauria</taxon>
        <taxon>Aves</taxon>
        <taxon>Neognathae</taxon>
        <taxon>Neoaves</taxon>
        <taxon>Telluraves</taxon>
        <taxon>Strigiformes</taxon>
        <taxon>Strigidae</taxon>
        <taxon>Strix</taxon>
    </lineage>
</organism>
<feature type="region of interest" description="Disordered" evidence="1">
    <location>
        <begin position="278"/>
        <end position="316"/>
    </location>
</feature>
<protein>
    <submittedName>
        <fullName evidence="2">Centrosomal protein 68</fullName>
    </submittedName>
</protein>